<evidence type="ECO:0000313" key="3">
    <source>
        <dbReference type="EMBL" id="TWU03620.1"/>
    </source>
</evidence>
<evidence type="ECO:0000259" key="2">
    <source>
        <dbReference type="Pfam" id="PF00849"/>
    </source>
</evidence>
<dbReference type="Proteomes" id="UP000316213">
    <property type="component" value="Unassembled WGS sequence"/>
</dbReference>
<accession>A0A5C6AV58</accession>
<keyword evidence="3" id="KW-0413">Isomerase</keyword>
<dbReference type="AlphaFoldDB" id="A0A5C6AV58"/>
<evidence type="ECO:0000313" key="4">
    <source>
        <dbReference type="Proteomes" id="UP000316213"/>
    </source>
</evidence>
<dbReference type="GO" id="GO:0000455">
    <property type="term" value="P:enzyme-directed rRNA pseudouridine synthesis"/>
    <property type="evidence" value="ECO:0007669"/>
    <property type="project" value="TreeGrafter"/>
</dbReference>
<dbReference type="RefSeq" id="WP_197167656.1">
    <property type="nucleotide sequence ID" value="NZ_SJPM01000001.1"/>
</dbReference>
<organism evidence="3 4">
    <name type="scientific">Neorhodopirellula pilleata</name>
    <dbReference type="NCBI Taxonomy" id="2714738"/>
    <lineage>
        <taxon>Bacteria</taxon>
        <taxon>Pseudomonadati</taxon>
        <taxon>Planctomycetota</taxon>
        <taxon>Planctomycetia</taxon>
        <taxon>Pirellulales</taxon>
        <taxon>Pirellulaceae</taxon>
        <taxon>Neorhodopirellula</taxon>
    </lineage>
</organism>
<dbReference type="InterPro" id="IPR006145">
    <property type="entry name" value="PsdUridine_synth_RsuA/RluA"/>
</dbReference>
<dbReference type="PANTHER" id="PTHR21600">
    <property type="entry name" value="MITOCHONDRIAL RNA PSEUDOURIDINE SYNTHASE"/>
    <property type="match status" value="1"/>
</dbReference>
<dbReference type="GO" id="GO:0003723">
    <property type="term" value="F:RNA binding"/>
    <property type="evidence" value="ECO:0007669"/>
    <property type="project" value="InterPro"/>
</dbReference>
<dbReference type="GO" id="GO:0160151">
    <property type="term" value="F:tRNA pseudouridine(32) synthase activity"/>
    <property type="evidence" value="ECO:0007669"/>
    <property type="project" value="UniProtKB-EC"/>
</dbReference>
<protein>
    <submittedName>
        <fullName evidence="3">Ribosomal large subunit pseudouridine synthase A</fullName>
        <ecNumber evidence="3">5.4.99.28</ecNumber>
    </submittedName>
</protein>
<dbReference type="Pfam" id="PF00849">
    <property type="entry name" value="PseudoU_synth_2"/>
    <property type="match status" value="1"/>
</dbReference>
<gene>
    <name evidence="3" type="primary">rluA_1</name>
    <name evidence="3" type="ORF">Pla100_05490</name>
</gene>
<name>A0A5C6AV58_9BACT</name>
<dbReference type="EMBL" id="SJPM01000001">
    <property type="protein sequence ID" value="TWU03620.1"/>
    <property type="molecule type" value="Genomic_DNA"/>
</dbReference>
<dbReference type="Gene3D" id="3.30.2350.10">
    <property type="entry name" value="Pseudouridine synthase"/>
    <property type="match status" value="1"/>
</dbReference>
<dbReference type="EC" id="5.4.99.28" evidence="3"/>
<dbReference type="SUPFAM" id="SSF55120">
    <property type="entry name" value="Pseudouridine synthase"/>
    <property type="match status" value="1"/>
</dbReference>
<evidence type="ECO:0000256" key="1">
    <source>
        <dbReference type="ARBA" id="ARBA00010876"/>
    </source>
</evidence>
<comment type="similarity">
    <text evidence="1">Belongs to the pseudouridine synthase RluA family.</text>
</comment>
<dbReference type="PANTHER" id="PTHR21600:SF44">
    <property type="entry name" value="RIBOSOMAL LARGE SUBUNIT PSEUDOURIDINE SYNTHASE D"/>
    <property type="match status" value="1"/>
</dbReference>
<sequence>MNIDRMKLDVLYEDNHLLVVNKPSGLSTMGDAGRPTLHGLAADYLKRKYSKPHGVYVGIVSRLDAMTSGVIVLARTSKAAARLNIQFATKAKIAGDPHANVSQATTDTLRKSYLCIVRPEPNLMVGRPSLSVSGHLQDYLYKDDAAHRMRACEHPRPDAKASELQFEIIEHRGEDLLMTVVPLTGRKHQIRVQFASRGYPILGDRKYGSSATWAEGIALHSHRLTIQHPTRHESMTFTCPPPDSWNVCFENTP</sequence>
<dbReference type="InterPro" id="IPR050188">
    <property type="entry name" value="RluA_PseudoU_synthase"/>
</dbReference>
<proteinExistence type="inferred from homology"/>
<feature type="domain" description="Pseudouridine synthase RsuA/RluA-like" evidence="2">
    <location>
        <begin position="16"/>
        <end position="196"/>
    </location>
</feature>
<reference evidence="3 4" key="1">
    <citation type="submission" date="2019-02" db="EMBL/GenBank/DDBJ databases">
        <title>Deep-cultivation of Planctomycetes and their phenomic and genomic characterization uncovers novel biology.</title>
        <authorList>
            <person name="Wiegand S."/>
            <person name="Jogler M."/>
            <person name="Boedeker C."/>
            <person name="Pinto D."/>
            <person name="Vollmers J."/>
            <person name="Rivas-Marin E."/>
            <person name="Kohn T."/>
            <person name="Peeters S.H."/>
            <person name="Heuer A."/>
            <person name="Rast P."/>
            <person name="Oberbeckmann S."/>
            <person name="Bunk B."/>
            <person name="Jeske O."/>
            <person name="Meyerdierks A."/>
            <person name="Storesund J.E."/>
            <person name="Kallscheuer N."/>
            <person name="Luecker S."/>
            <person name="Lage O.M."/>
            <person name="Pohl T."/>
            <person name="Merkel B.J."/>
            <person name="Hornburger P."/>
            <person name="Mueller R.-W."/>
            <person name="Bruemmer F."/>
            <person name="Labrenz M."/>
            <person name="Spormann A.M."/>
            <person name="Op Den Camp H."/>
            <person name="Overmann J."/>
            <person name="Amann R."/>
            <person name="Jetten M.S.M."/>
            <person name="Mascher T."/>
            <person name="Medema M.H."/>
            <person name="Devos D.P."/>
            <person name="Kaster A.-K."/>
            <person name="Ovreas L."/>
            <person name="Rohde M."/>
            <person name="Galperin M.Y."/>
            <person name="Jogler C."/>
        </authorList>
    </citation>
    <scope>NUCLEOTIDE SEQUENCE [LARGE SCALE GENOMIC DNA]</scope>
    <source>
        <strain evidence="3 4">Pla100</strain>
    </source>
</reference>
<dbReference type="CDD" id="cd02869">
    <property type="entry name" value="PseudoU_synth_RluA_like"/>
    <property type="match status" value="1"/>
</dbReference>
<keyword evidence="4" id="KW-1185">Reference proteome</keyword>
<comment type="caution">
    <text evidence="3">The sequence shown here is derived from an EMBL/GenBank/DDBJ whole genome shotgun (WGS) entry which is preliminary data.</text>
</comment>
<dbReference type="InterPro" id="IPR020103">
    <property type="entry name" value="PsdUridine_synth_cat_dom_sf"/>
</dbReference>